<dbReference type="GO" id="GO:0060047">
    <property type="term" value="P:heart contraction"/>
    <property type="evidence" value="ECO:0007669"/>
    <property type="project" value="UniProtKB-ARBA"/>
</dbReference>
<feature type="region of interest" description="Disordered" evidence="17">
    <location>
        <begin position="5830"/>
        <end position="5855"/>
    </location>
</feature>
<dbReference type="GO" id="GO:0030056">
    <property type="term" value="C:hemidesmosome"/>
    <property type="evidence" value="ECO:0007669"/>
    <property type="project" value="TreeGrafter"/>
</dbReference>
<evidence type="ECO:0000256" key="3">
    <source>
        <dbReference type="ARBA" id="ARBA00004568"/>
    </source>
</evidence>
<evidence type="ECO:0000259" key="19">
    <source>
        <dbReference type="PROSITE" id="PS50021"/>
    </source>
</evidence>
<dbReference type="InterPro" id="IPR001589">
    <property type="entry name" value="Actinin_actin-bd_CS"/>
</dbReference>
<dbReference type="GO" id="GO:0005882">
    <property type="term" value="C:intermediate filament"/>
    <property type="evidence" value="ECO:0007669"/>
    <property type="project" value="TreeGrafter"/>
</dbReference>
<feature type="compositionally biased region" description="Basic and acidic residues" evidence="17">
    <location>
        <begin position="1083"/>
        <end position="1093"/>
    </location>
</feature>
<dbReference type="GO" id="GO:0007507">
    <property type="term" value="P:heart development"/>
    <property type="evidence" value="ECO:0007669"/>
    <property type="project" value="UniProtKB-ARBA"/>
</dbReference>
<evidence type="ECO:0000256" key="9">
    <source>
        <dbReference type="ARBA" id="ARBA00022949"/>
    </source>
</evidence>
<dbReference type="InterPro" id="IPR001715">
    <property type="entry name" value="CH_dom"/>
</dbReference>
<evidence type="ECO:0000256" key="1">
    <source>
        <dbReference type="ARBA" id="ARBA00004245"/>
    </source>
</evidence>
<evidence type="ECO:0000256" key="17">
    <source>
        <dbReference type="SAM" id="MobiDB-lite"/>
    </source>
</evidence>
<dbReference type="FunFam" id="3.90.1290.10:FF:000001">
    <property type="entry name" value="Plectin a"/>
    <property type="match status" value="5"/>
</dbReference>
<comment type="function">
    <text evidence="14">Involved in the organization of desmosome cell-cell junctions. Of particular importance in cell adhesion in the skin and during cardiac development. May also play a role in the regulation of Wnt, TGF-beta and Hippo signaling pathways.</text>
</comment>
<dbReference type="GO" id="GO:0061436">
    <property type="term" value="P:establishment of skin barrier"/>
    <property type="evidence" value="ECO:0007669"/>
    <property type="project" value="UniProtKB-ARBA"/>
</dbReference>
<dbReference type="Ensembl" id="ENSPNAT00000006585.2">
    <property type="protein sequence ID" value="ENSPNAP00000025850.2"/>
    <property type="gene ID" value="ENSPNAG00000001581.2"/>
</dbReference>
<feature type="region of interest" description="Disordered" evidence="17">
    <location>
        <begin position="2861"/>
        <end position="2907"/>
    </location>
</feature>
<feature type="region of interest" description="Disordered" evidence="17">
    <location>
        <begin position="913"/>
        <end position="937"/>
    </location>
</feature>
<keyword evidence="7" id="KW-0597">Phosphoprotein</keyword>
<dbReference type="Gene3D" id="3.90.1290.10">
    <property type="entry name" value="Plakin repeat"/>
    <property type="match status" value="6"/>
</dbReference>
<evidence type="ECO:0000256" key="4">
    <source>
        <dbReference type="ARBA" id="ARBA00009109"/>
    </source>
</evidence>
<dbReference type="Gene3D" id="2.30.30.40">
    <property type="entry name" value="SH3 Domains"/>
    <property type="match status" value="1"/>
</dbReference>
<dbReference type="GO" id="GO:0003779">
    <property type="term" value="F:actin binding"/>
    <property type="evidence" value="ECO:0007669"/>
    <property type="project" value="UniProtKB-KW"/>
</dbReference>
<dbReference type="GO" id="GO:0031581">
    <property type="term" value="P:hemidesmosome assembly"/>
    <property type="evidence" value="ECO:0007669"/>
    <property type="project" value="TreeGrafter"/>
</dbReference>
<dbReference type="GO" id="GO:0042383">
    <property type="term" value="C:sarcolemma"/>
    <property type="evidence" value="ECO:0007669"/>
    <property type="project" value="TreeGrafter"/>
</dbReference>
<dbReference type="PANTHER" id="PTHR23169:SF20">
    <property type="entry name" value="PLECTIN"/>
    <property type="match status" value="1"/>
</dbReference>
<dbReference type="SUPFAM" id="SSF47576">
    <property type="entry name" value="Calponin-homology domain, CH-domain"/>
    <property type="match status" value="1"/>
</dbReference>
<dbReference type="FunFam" id="1.10.418.10:FF:000002">
    <property type="entry name" value="Microtubule-actin cross-linking factor 1"/>
    <property type="match status" value="1"/>
</dbReference>
<dbReference type="GeneID" id="119263062"/>
<keyword evidence="10 16" id="KW-0175">Coiled coil</keyword>
<evidence type="ECO:0000256" key="14">
    <source>
        <dbReference type="ARBA" id="ARBA00056058"/>
    </source>
</evidence>
<keyword evidence="9" id="KW-0965">Cell junction</keyword>
<dbReference type="GO" id="GO:0005925">
    <property type="term" value="C:focal adhesion"/>
    <property type="evidence" value="ECO:0007669"/>
    <property type="project" value="TreeGrafter"/>
</dbReference>
<dbReference type="InterPro" id="IPR035915">
    <property type="entry name" value="Plakin_repeat_sf"/>
</dbReference>
<dbReference type="FunFam" id="3.90.1290.10:FF:000002">
    <property type="entry name" value="Plectin a"/>
    <property type="match status" value="1"/>
</dbReference>
<dbReference type="InterPro" id="IPR018159">
    <property type="entry name" value="Spectrin/alpha-actinin"/>
</dbReference>
<proteinExistence type="inferred from homology"/>
<dbReference type="SMART" id="SM00033">
    <property type="entry name" value="CH"/>
    <property type="match status" value="2"/>
</dbReference>
<dbReference type="CTD" id="100321011"/>
<dbReference type="RefSeq" id="XP_037392759.1">
    <property type="nucleotide sequence ID" value="XM_037536862.1"/>
</dbReference>
<dbReference type="PROSITE" id="PS50002">
    <property type="entry name" value="SH3"/>
    <property type="match status" value="1"/>
</dbReference>
<dbReference type="GO" id="GO:0030057">
    <property type="term" value="C:desmosome"/>
    <property type="evidence" value="ECO:0007669"/>
    <property type="project" value="UniProtKB-SubCell"/>
</dbReference>
<dbReference type="FunFam" id="1.20.58.60:FF:000010">
    <property type="entry name" value="plectin isoform X2"/>
    <property type="match status" value="1"/>
</dbReference>
<dbReference type="PROSITE" id="PS50021">
    <property type="entry name" value="CH"/>
    <property type="match status" value="2"/>
</dbReference>
<organism evidence="20 21">
    <name type="scientific">Pygocentrus nattereri</name>
    <name type="common">Red-bellied piranha</name>
    <dbReference type="NCBI Taxonomy" id="42514"/>
    <lineage>
        <taxon>Eukaryota</taxon>
        <taxon>Metazoa</taxon>
        <taxon>Chordata</taxon>
        <taxon>Craniata</taxon>
        <taxon>Vertebrata</taxon>
        <taxon>Euteleostomi</taxon>
        <taxon>Actinopterygii</taxon>
        <taxon>Neopterygii</taxon>
        <taxon>Teleostei</taxon>
        <taxon>Ostariophysi</taxon>
        <taxon>Characiformes</taxon>
        <taxon>Characoidei</taxon>
        <taxon>Pygocentrus</taxon>
    </lineage>
</organism>
<dbReference type="FunFam" id="1.20.58.60:FF:000009">
    <property type="entry name" value="dystonin isoform X1"/>
    <property type="match status" value="1"/>
</dbReference>
<dbReference type="GO" id="GO:0045104">
    <property type="term" value="P:intermediate filament cytoskeleton organization"/>
    <property type="evidence" value="ECO:0007669"/>
    <property type="project" value="InterPro"/>
</dbReference>
<dbReference type="Pfam" id="PF21097">
    <property type="entry name" value="SR_plectin_7"/>
    <property type="match status" value="1"/>
</dbReference>
<feature type="compositionally biased region" description="Polar residues" evidence="17">
    <location>
        <begin position="728"/>
        <end position="740"/>
    </location>
</feature>
<keyword evidence="13" id="KW-0966">Cell projection</keyword>
<feature type="region of interest" description="Disordered" evidence="17">
    <location>
        <begin position="817"/>
        <end position="891"/>
    </location>
</feature>
<dbReference type="Pfam" id="PF21019">
    <property type="entry name" value="Spectrin_3"/>
    <property type="match status" value="1"/>
</dbReference>
<dbReference type="Gene3D" id="1.10.10.10">
    <property type="entry name" value="Winged helix-like DNA-binding domain superfamily/Winged helix DNA-binding domain"/>
    <property type="match status" value="1"/>
</dbReference>
<feature type="compositionally biased region" description="Basic and acidic residues" evidence="17">
    <location>
        <begin position="864"/>
        <end position="878"/>
    </location>
</feature>
<dbReference type="GO" id="GO:0005200">
    <property type="term" value="F:structural constituent of cytoskeleton"/>
    <property type="evidence" value="ECO:0007669"/>
    <property type="project" value="TreeGrafter"/>
</dbReference>
<keyword evidence="6" id="KW-0963">Cytoplasm</keyword>
<evidence type="ECO:0000256" key="10">
    <source>
        <dbReference type="ARBA" id="ARBA00023054"/>
    </source>
</evidence>
<evidence type="ECO:0000259" key="18">
    <source>
        <dbReference type="PROSITE" id="PS50002"/>
    </source>
</evidence>
<feature type="compositionally biased region" description="Basic and acidic residues" evidence="17">
    <location>
        <begin position="1004"/>
        <end position="1016"/>
    </location>
</feature>
<feature type="region of interest" description="Disordered" evidence="17">
    <location>
        <begin position="705"/>
        <end position="740"/>
    </location>
</feature>
<feature type="compositionally biased region" description="Polar residues" evidence="17">
    <location>
        <begin position="179"/>
        <end position="194"/>
    </location>
</feature>
<evidence type="ECO:0000256" key="13">
    <source>
        <dbReference type="ARBA" id="ARBA00023273"/>
    </source>
</evidence>
<feature type="coiled-coil region" evidence="16">
    <location>
        <begin position="2615"/>
        <end position="2666"/>
    </location>
</feature>
<evidence type="ECO:0000313" key="21">
    <source>
        <dbReference type="Proteomes" id="UP001501920"/>
    </source>
</evidence>
<keyword evidence="12" id="KW-0206">Cytoskeleton</keyword>
<dbReference type="InterPro" id="IPR005326">
    <property type="entry name" value="Plectin_eS10_N"/>
</dbReference>
<comment type="similarity">
    <text evidence="4">Belongs to the plakin or cytolinker family.</text>
</comment>
<feature type="compositionally biased region" description="Polar residues" evidence="17">
    <location>
        <begin position="835"/>
        <end position="846"/>
    </location>
</feature>
<keyword evidence="11" id="KW-0009">Actin-binding</keyword>
<dbReference type="InterPro" id="IPR049538">
    <property type="entry name" value="PCN-like_spectrin-like_rpt"/>
</dbReference>
<feature type="compositionally biased region" description="Basic and acidic residues" evidence="17">
    <location>
        <begin position="824"/>
        <end position="833"/>
    </location>
</feature>
<dbReference type="Gene3D" id="1.10.418.10">
    <property type="entry name" value="Calponin-like domain"/>
    <property type="match status" value="2"/>
</dbReference>
<dbReference type="SMART" id="SM00250">
    <property type="entry name" value="PLEC"/>
    <property type="match status" value="33"/>
</dbReference>
<dbReference type="Gene3D" id="3.30.160.780">
    <property type="match status" value="1"/>
</dbReference>
<dbReference type="Pfam" id="PF21020">
    <property type="entry name" value="Spectrin_4"/>
    <property type="match status" value="1"/>
</dbReference>
<dbReference type="GO" id="GO:0045296">
    <property type="term" value="F:cadherin binding"/>
    <property type="evidence" value="ECO:0007669"/>
    <property type="project" value="TreeGrafter"/>
</dbReference>
<dbReference type="Pfam" id="PF00681">
    <property type="entry name" value="Plectin"/>
    <property type="match status" value="15"/>
</dbReference>
<comment type="subcellular location">
    <subcellularLocation>
        <location evidence="3">Cell junction</location>
        <location evidence="3">Desmosome</location>
    </subcellularLocation>
    <subcellularLocation>
        <location evidence="2">Cell projection</location>
    </subcellularLocation>
    <subcellularLocation>
        <location evidence="1">Cytoplasm</location>
        <location evidence="1">Cytoskeleton</location>
    </subcellularLocation>
</comment>
<feature type="region of interest" description="Disordered" evidence="17">
    <location>
        <begin position="1077"/>
        <end position="1148"/>
    </location>
</feature>
<dbReference type="GO" id="GO:0002934">
    <property type="term" value="P:desmosome organization"/>
    <property type="evidence" value="ECO:0007669"/>
    <property type="project" value="UniProtKB-ARBA"/>
</dbReference>
<keyword evidence="8" id="KW-0677">Repeat</keyword>
<feature type="domain" description="Calponin-homology (CH)" evidence="19">
    <location>
        <begin position="1533"/>
        <end position="1638"/>
    </location>
</feature>
<evidence type="ECO:0000256" key="8">
    <source>
        <dbReference type="ARBA" id="ARBA00022737"/>
    </source>
</evidence>
<dbReference type="InterPro" id="IPR041615">
    <property type="entry name" value="Desmoplakin_SH3"/>
</dbReference>
<evidence type="ECO:0000256" key="15">
    <source>
        <dbReference type="PROSITE-ProRule" id="PRU00192"/>
    </source>
</evidence>
<dbReference type="Gene3D" id="1.20.58.60">
    <property type="match status" value="5"/>
</dbReference>
<evidence type="ECO:0000256" key="7">
    <source>
        <dbReference type="ARBA" id="ARBA00022553"/>
    </source>
</evidence>
<evidence type="ECO:0000256" key="6">
    <source>
        <dbReference type="ARBA" id="ARBA00022490"/>
    </source>
</evidence>
<feature type="compositionally biased region" description="Polar residues" evidence="17">
    <location>
        <begin position="633"/>
        <end position="642"/>
    </location>
</feature>
<evidence type="ECO:0000256" key="12">
    <source>
        <dbReference type="ARBA" id="ARBA00023212"/>
    </source>
</evidence>
<reference evidence="20 21" key="1">
    <citation type="submission" date="2020-10" db="EMBL/GenBank/DDBJ databases">
        <title>Pygocentrus nattereri (red-bellied piranha) genome, fPygNat1, primary haplotype.</title>
        <authorList>
            <person name="Myers G."/>
            <person name="Meyer A."/>
            <person name="Karagic N."/>
            <person name="Pippel M."/>
            <person name="Winkler S."/>
            <person name="Tracey A."/>
            <person name="Wood J."/>
            <person name="Formenti G."/>
            <person name="Howe K."/>
            <person name="Fedrigo O."/>
            <person name="Jarvis E.D."/>
        </authorList>
    </citation>
    <scope>NUCLEOTIDE SEQUENCE [LARGE SCALE GENOMIC DNA]</scope>
</reference>
<feature type="compositionally biased region" description="Low complexity" evidence="17">
    <location>
        <begin position="1240"/>
        <end position="1251"/>
    </location>
</feature>
<dbReference type="GO" id="GO:0042060">
    <property type="term" value="P:wound healing"/>
    <property type="evidence" value="ECO:0007669"/>
    <property type="project" value="TreeGrafter"/>
</dbReference>
<accession>A0A3B4DQW2</accession>
<feature type="compositionally biased region" description="Basic and acidic residues" evidence="17">
    <location>
        <begin position="2983"/>
        <end position="3007"/>
    </location>
</feature>
<dbReference type="InterPro" id="IPR001101">
    <property type="entry name" value="Plectin_repeat"/>
</dbReference>
<dbReference type="PANTHER" id="PTHR23169">
    <property type="entry name" value="ENVOPLAKIN"/>
    <property type="match status" value="1"/>
</dbReference>
<dbReference type="Pfam" id="PF03501">
    <property type="entry name" value="S10_plectin"/>
    <property type="match status" value="1"/>
</dbReference>
<dbReference type="SMART" id="SM00150">
    <property type="entry name" value="SPEC"/>
    <property type="match status" value="4"/>
</dbReference>
<dbReference type="InterPro" id="IPR041573">
    <property type="entry name" value="Desmoplakin_Spectrin-like"/>
</dbReference>
<dbReference type="GO" id="GO:0048471">
    <property type="term" value="C:perinuclear region of cytoplasm"/>
    <property type="evidence" value="ECO:0007669"/>
    <property type="project" value="TreeGrafter"/>
</dbReference>
<feature type="region of interest" description="Disordered" evidence="17">
    <location>
        <begin position="959"/>
        <end position="1065"/>
    </location>
</feature>
<dbReference type="InterPro" id="IPR001452">
    <property type="entry name" value="SH3_domain"/>
</dbReference>
<evidence type="ECO:0000256" key="11">
    <source>
        <dbReference type="ARBA" id="ARBA00023203"/>
    </source>
</evidence>
<feature type="region of interest" description="Disordered" evidence="17">
    <location>
        <begin position="422"/>
        <end position="446"/>
    </location>
</feature>
<feature type="coiled-coil region" evidence="16">
    <location>
        <begin position="2294"/>
        <end position="2353"/>
    </location>
</feature>
<dbReference type="CDD" id="cd00176">
    <property type="entry name" value="SPEC"/>
    <property type="match status" value="1"/>
</dbReference>
<dbReference type="PROSITE" id="PS00019">
    <property type="entry name" value="ACTININ_1"/>
    <property type="match status" value="1"/>
</dbReference>
<evidence type="ECO:0008006" key="22">
    <source>
        <dbReference type="Google" id="ProtNLM"/>
    </source>
</evidence>
<feature type="compositionally biased region" description="Basic and acidic residues" evidence="17">
    <location>
        <begin position="1271"/>
        <end position="1281"/>
    </location>
</feature>
<feature type="region of interest" description="Disordered" evidence="17">
    <location>
        <begin position="1176"/>
        <end position="1281"/>
    </location>
</feature>
<dbReference type="Pfam" id="PF17902">
    <property type="entry name" value="SH3_10"/>
    <property type="match status" value="1"/>
</dbReference>
<evidence type="ECO:0000256" key="5">
    <source>
        <dbReference type="ARBA" id="ARBA00022443"/>
    </source>
</evidence>
<dbReference type="GeneTree" id="ENSGT00940000162855"/>
<dbReference type="SUPFAM" id="SSF75399">
    <property type="entry name" value="Plakin repeat"/>
    <property type="match status" value="7"/>
</dbReference>
<dbReference type="FunFam" id="1.10.10.10:FF:000388">
    <property type="entry name" value="plectin isoform X1"/>
    <property type="match status" value="1"/>
</dbReference>
<feature type="compositionally biased region" description="Basic and acidic residues" evidence="17">
    <location>
        <begin position="611"/>
        <end position="632"/>
    </location>
</feature>
<dbReference type="InterPro" id="IPR043197">
    <property type="entry name" value="Plakin"/>
</dbReference>
<dbReference type="FunFam" id="1.10.418.10:FF:000048">
    <property type="entry name" value="Short stop, isoform B"/>
    <property type="match status" value="1"/>
</dbReference>
<dbReference type="GO" id="GO:0042995">
    <property type="term" value="C:cell projection"/>
    <property type="evidence" value="ECO:0007669"/>
    <property type="project" value="UniProtKB-SubCell"/>
</dbReference>
<feature type="domain" description="SH3" evidence="18">
    <location>
        <begin position="2179"/>
        <end position="2236"/>
    </location>
</feature>
<dbReference type="GO" id="GO:0008307">
    <property type="term" value="F:structural constituent of muscle"/>
    <property type="evidence" value="ECO:0007669"/>
    <property type="project" value="TreeGrafter"/>
</dbReference>
<feature type="compositionally biased region" description="Basic and acidic residues" evidence="17">
    <location>
        <begin position="1026"/>
        <end position="1051"/>
    </location>
</feature>
<dbReference type="GO" id="GO:0031101">
    <property type="term" value="P:fin regeneration"/>
    <property type="evidence" value="ECO:0007669"/>
    <property type="project" value="UniProtKB-ARBA"/>
</dbReference>
<feature type="compositionally biased region" description="Low complexity" evidence="17">
    <location>
        <begin position="5830"/>
        <end position="5851"/>
    </location>
</feature>
<feature type="region of interest" description="Disordered" evidence="17">
    <location>
        <begin position="778"/>
        <end position="804"/>
    </location>
</feature>
<feature type="region of interest" description="Disordered" evidence="17">
    <location>
        <begin position="3369"/>
        <end position="3407"/>
    </location>
</feature>
<dbReference type="InterPro" id="IPR036388">
    <property type="entry name" value="WH-like_DNA-bd_sf"/>
</dbReference>
<feature type="compositionally biased region" description="Basic and acidic residues" evidence="17">
    <location>
        <begin position="710"/>
        <end position="727"/>
    </location>
</feature>
<dbReference type="CDD" id="cd21188">
    <property type="entry name" value="CH_PLEC-like_rpt1"/>
    <property type="match status" value="1"/>
</dbReference>
<evidence type="ECO:0000256" key="16">
    <source>
        <dbReference type="SAM" id="Coils"/>
    </source>
</evidence>
<feature type="region of interest" description="Disordered" evidence="17">
    <location>
        <begin position="604"/>
        <end position="649"/>
    </location>
</feature>
<dbReference type="Gene3D" id="1.20.58.1060">
    <property type="match status" value="1"/>
</dbReference>
<dbReference type="PROSITE" id="PS00020">
    <property type="entry name" value="ACTININ_2"/>
    <property type="match status" value="1"/>
</dbReference>
<feature type="compositionally biased region" description="Basic and acidic residues" evidence="17">
    <location>
        <begin position="3384"/>
        <end position="3407"/>
    </location>
</feature>
<protein>
    <recommendedName>
        <fullName evidence="22">Plectin b</fullName>
    </recommendedName>
</protein>
<evidence type="ECO:0000256" key="2">
    <source>
        <dbReference type="ARBA" id="ARBA00004316"/>
    </source>
</evidence>
<feature type="region of interest" description="Disordered" evidence="17">
    <location>
        <begin position="2971"/>
        <end position="3007"/>
    </location>
</feature>
<feature type="region of interest" description="Disordered" evidence="17">
    <location>
        <begin position="3452"/>
        <end position="3503"/>
    </location>
</feature>
<reference evidence="20" key="2">
    <citation type="submission" date="2025-08" db="UniProtKB">
        <authorList>
            <consortium name="Ensembl"/>
        </authorList>
    </citation>
    <scope>IDENTIFICATION</scope>
</reference>
<name>A0A3B4DQW2_PYGNA</name>
<dbReference type="InterPro" id="IPR036872">
    <property type="entry name" value="CH_dom_sf"/>
</dbReference>
<feature type="region of interest" description="Disordered" evidence="17">
    <location>
        <begin position="174"/>
        <end position="197"/>
    </location>
</feature>
<feature type="compositionally biased region" description="Polar residues" evidence="17">
    <location>
        <begin position="1052"/>
        <end position="1064"/>
    </location>
</feature>
<dbReference type="GO" id="GO:0030506">
    <property type="term" value="F:ankyrin binding"/>
    <property type="evidence" value="ECO:0007669"/>
    <property type="project" value="TreeGrafter"/>
</dbReference>
<keyword evidence="5 15" id="KW-0728">SH3 domain</keyword>
<dbReference type="SUPFAM" id="SSF46966">
    <property type="entry name" value="Spectrin repeat"/>
    <property type="match status" value="4"/>
</dbReference>
<dbReference type="FunFam" id="3.30.160.780:FF:000001">
    <property type="entry name" value="Plectin a"/>
    <property type="match status" value="1"/>
</dbReference>
<feature type="compositionally biased region" description="Basic and acidic residues" evidence="17">
    <location>
        <begin position="913"/>
        <end position="923"/>
    </location>
</feature>
<dbReference type="Pfam" id="PF18373">
    <property type="entry name" value="Spectrin_2"/>
    <property type="match status" value="1"/>
</dbReference>
<feature type="region of interest" description="Disordered" evidence="17">
    <location>
        <begin position="3020"/>
        <end position="3072"/>
    </location>
</feature>
<evidence type="ECO:0000313" key="20">
    <source>
        <dbReference type="Ensembl" id="ENSPNAP00000025850.2"/>
    </source>
</evidence>
<reference evidence="20" key="3">
    <citation type="submission" date="2025-09" db="UniProtKB">
        <authorList>
            <consortium name="Ensembl"/>
        </authorList>
    </citation>
    <scope>IDENTIFICATION</scope>
</reference>
<sequence length="5879" mass="666382">MVAGMVMPLDNLRAIYERLFRDGVMVAKKDKRPQTKHPEIPGVGNLQVIRAMGSLKSRGFVRETFAWRHFYWYLTNEGIVYLRDYLHLPPEIVPTPLQRVRRPAATLAIVQRAARVQAIEGPTSYVPKPGRGGTESQEALLQRQEYRRKQIGTEVERQPSEKIPRFRGRPIIDEIKPNASWSRDQAQPSPSSGQDYARGMDRHVVRKTITEVYHQPPAEMRSAQSLIRKTVTTEEYKGSSGAALIKNKPKATVSVDLPTQSTVTAITAGSVAASIPLKKAEKEKHKEVSVKVSQEIITSKSTRDVFLPPVIQVKATETKNVQEYPVKDEMPKVTDTTARMTEKISKSVTQEKITSEDSNTSDKKTLIECLPKTMAQLTDTATTADTVTVTASMCPSKAGKEKVKEEVSVKVSQEITTSKSAKDVSLPSKKQLAKTVKPRDNETKNVQDYQVSKEMPKVTEKISMSVMQKMTSEDCNRSDEIALVEHLPKTTAQLDVTATTADTVAVTPSVSPSKAGKEKLIEEVSVKVSQLASTTEQAKDASLPPSTKKVKKTPIVTKNVQEDPVKDEMPKMTEKVPMSVTEKTTAVSVDLPAQLTSDMVTVTASMPPSKTGKEKLKDKVSVKVSQETDSKEQASNATQPASSKKKVEKTMKAIVTTNVQEHPVKDEMPRIAEEVSMSVTEKTTAVSVDLPAQLTSDMVTVTASMSPSKAGKDRVSVKVSQENDTKDQASNATEYASSKNKVGKLVKATVTTNVQEHPVKDEKLRVTEEVSMSVMQKKMAPVDLSKSSETGTLENEPKTAVIVDMPATTAKSIAVTASMSPNRSDQEKLEEVSVKVSQAKDTSQPLFSKKKKEKMQKTAATKNIQEHSVKNEMPKVSEKLPTSLTSKSAVHPVDLESEAKAAAELILEKGENIKGIKDKDDSIRSSASAVPPVSKKKEDTALLNIVVDTVKENAEINIAQQTAEPSLEENASKVASEEPPMVTLAVAKSSAQKNKKKKAQKTSSTEETKDNDDAKNSKSVLLSAPKEADIPADETRITVVKTEVKMHKHDPSPTSEISATSADAQTKEIIIHEEIKVVQQRTATKESKNKVSKQEITSDQQKPPPAKPTEESKATAPNNKEAEDAPKSRKKGKKKTTAAVNLSPDLSPTAEIKAAEVMTAQAAIKVHPTQGPEMLVAIDSPKMPPEGMCTKESQAGAVQAEAPAHKGEAESAQPSAEKIKREVLKGKTSSSQILREAPTGQASAAASAQAGPHPEQGEPPSVAQLSAAPDTQHRGEKQKEQVSKAIELPLTTGPFSTQEIICDTQALTEDETTMRRKIVVVEEVIEVQQIASPGAGGSPPAATPVPEIEGDDLDYDVLEELARERAVLQGTPVQEINWDHSLEEPEAKTFPNFIEDERDRVQKKTFTKWVNKHLIKHWRAEAQRHVSDLYEDLRDGHNLISLLEVLSGETLSRERDVVRNLRLPREKGRMRFHKLQNVQIALDFLKHRQVKLVNIRNDDIADGNPKLTLGLIWTIILHFQISDIQVNGQSDDMSAKEKLLLWSQRMVEGYQGLRCDNFTTNWRDGKLFNAVIHKHEPRLINMSKVYRQTNLENLEQAFTVAEKELGVTRLLDPEDVDVPHPDEKSIITYVSSLYDAMPRVPDVHDGVRVNELELRWQEYYELVTILLQWIRHHVIIFEERKFPASYEEIEILWRQFLRFKETELPAKEADKDRSKLIYQSFESAVQAGQVKVPPGYHPIDVEKEWGRLHVAILERERLLRIEFERLERLQRIVTKVQMESGVCEEQLNQLETLLQSDIRLLNAGKPAKHTAELGRDLDKADDMIRLLFHDVQVLKDGRHLQAEQMYRRVYRLHERLVNLRSEYNLRLKTAVKPVQVTMVSGQQSEQRMRPELDEVTLRYAQDLLAWVEENQRRIETAEWGSDLPTVESQLGSHRGLHQTVEDFKAKIERARSDETQLSPISKATYREYLAKLDLQYAKLLNSSKSRLRHLDQLHAFVTAATKELMWLNDKEEEEVNFDWSDRNTNMTAKKENYSGLMRELELREKKMNEIQVTGDRLVREGHPGKKTVEAFTAALQTQWSWILQLCCCIEAHLKENTAYYQFFADVKEAEEKMKKMQDTMKKKYTCDRSTTATRLEDLLQDTLDEKEQLNEFKTHLAGLNKRAKSIIQLKPRNPTTPIRGKLPIQAVCDFKQMEITVHKGDECALLNNSQPSKWKILNRSGNEATVPSVCFLVPPINKEAVESVSNLDAGLQQMTTLWQILHTDMKSLLSWQYLMRDINLIRSWNITMLKTMKVEEYRQILRNLELHYQDFLRDSKNSKLFNPDDRIQTEKDYKMTTQQYENLLRAMEKGEQDESVCKTYITHLRDLRLQIEDCESRTVARIRQPVDKDPLKDCLQKATDQKKVHVELEGIKKNLDKVAVKAEEVLASPEQSSTPVLRSELEVTLQKMGHTYSLSSVYLEKLKTIEVVIRNTQGAEDILKKYEDRLREVYKVPTDTKEVETYRTELKKMRGEAEKQQPVFDALEGELAKATVVSERMAQVHRERDAELDHYKQLLSNLQDRWHAVFAQVDLRQRELEQLGKQLGYYRESYDWLIHWIADAKQRQEKIQAVPITDSKTMKEQLAKEKKLLEEIEKNKEKVEECQKYAKAYIDTIKDYELQLVAYKAQVEPLTSPLKKTKMESASDNIIQEYVTLRTRYSELMTLTSQYIKFITDTQSRLEDEEKAAEKLKEEERKKMAEMQAELEKQKQLAEAHVKAIAKAEKEAQELKLMMQEEVSKREVVAVDAENQKQNIQQQLHELKNLSEQQIKSKSQQVEEALQSRTKIEEEIRIIRLQLETTVKQKYTAEEELKQLRDKAAEAERLRKTAQEEAEKLQKQVSEETQKKRKAEEELKFKSEAEREAAKQKQKALEDLEQLKMQVEEAERRMKQAELEKDRQIRLAQDAAQKSASAELQSKRMSFVEKTSKLEESLKEKHGTVIQLQEEAERLKKQQEEADRARDEAEKELEKWRQKANEALRLRLQAEEEAHKKTLAQEEAEKQKEEAERETKKRAKAEESALKQKEMAEQELERQRKMADGIAHQKLSAEQELIRLRADFDHAEQQRSLLEDELYRLKNEVTAAVQQRKQLEDELAKVRSEMDILLQLKAKAEKDSMSNTEKSKQLLEAEAAKMRDLAEEAAKLRAISEEAKRQRQIAEEEAARQRAEAERILKEKLAAINEATRLKTEAEIALKEKEAENERLRRQAEDEAYQRKALEEQASQHKQDIEEKINQLKKSSEVELDRQKTIVDETLKQRRIVEEEIRILKLNFEKASSGKLDLELELNKLKNIAEETQQSKLRAEEEAEKLRKLALEEENKRREAEEKLKKIAAAEQEAARQRQSAQDEVERLKKKAEEAKKQKEDADKEAERQIFAAEEAAQRCSSAEQQLQSVLVQHKEDSLVQEKLKEEYEKAKKLAQEAEKAKEKAEKEAALLRQQAEDAERQRQAAEVEASRQAKAQEDAEKLRKDAELEAAKRAQAETAALKQKQQADAEMAKYKTLAEQTIKQKSQVAQELTKVKLQLDETDKQKSLLDEELHRLKDEVTDAVKQKAQVEDELFKVKIQMEELIKLKLRIEEENQRLIKKDKDNTQKFLAEEAENMKKLAEEAVKLSVEAQEAARMRQIAESDLAQQRALAEKMLKEKMQAIQEASKLRAEAEMLQRQKDLAQEQAQKLLEDKQLMQQRLEEETEGFQKSLEAERRRQLEITAEAERLRLQVSQLSDAHSKAEEEAKKFRKQANDISTRLHETELATKEKMTVVEKLEVQRLSSNKEADELRKAIAELEREKAKLKKEAEDLQKKSKEMVNAQQEQIKQEKTILQQTFISEKEMLLKKEKQIEDEKKKLESQFEEEVKKSRALKEEQELQQKQMEEDKMKLKASMDAALKKQKAAEEEMINKQKEMQELENKKREQEKLLADENKKLREKLQQLEVIQQQQISHTQEMEIQTNGQSTEVDSRNGDSALCFDGIREKVPASRLFEVGLLSKTDYDKLNKGNITVHELSQTEKLKEILKGKNSIGGLLVEPNQKMSIYQAIKAKKIAPGTGLVLLEAQAASGYIIDPVKNKKLSVNEAVKEGLIGPELHNKMLSAERAVTGYKDPYTEAKISLFEAMKKGLIVEDHAIRLLEAQIATGGIIDPINSHRVPTELAYKQGQFDAEMNKILQDPSDDTKGFFDPNTQENLTYLQLMDRCFTDPETGLVLLPLTEKAALNARTFTDEETRDIFNKTTVSVPFGRFKGKTVTIWEIINSEYFTEDQRKDLIRQYKTGKITVEKIIKIIVTVAEEKEKRNELEFDGLRAHVPAAELLDSKVIDKDLYNKLHKGNKTVKEVSEMETVHKALKGSNCIAGVVIDSTKETMSFYQAMKKDVMRQGPALSLLEAQAATGYIIDPVKKQTFTVDEAVKAGIVGPELHEKLLSAERAVTGYKDPYTGQTVSLFEAMKKELINKDQGIRFLDAQLATGGIIDPVKSHRIPHDIACKRGYFDDETNKILSNPTDDLKGFYDPNTQEYVTYLQLQKRCATDKKTGLQLLPLSEQAVSAKEEQKFSEAQTKEAMTQATLEVQSGPFKGRKVTIWEIINSDYLTEEQRMDLIRQYRSGKVTVEKIIKIIITIVDDKEAKKQEHSSFKGLRAPVPAKSLFDSRIIDKATFDLLQQGKKSPKEVSRNNSVNKYLQGSESIAGIYLEPTRETVSIYQAMKKKLLRQNTGIALLEAQAATGFIVDPVKNEFFTVDDAVKAGVVGPELHEKLLTAEKAVTGYKDPFTGNNISLYQAMQKDLIPKEHAMPLLEAQISTGGIIDPVNSHRIPIDVAYQRGYFSKETANSIAETSDINKTFSDPDTDENVSYKQLKDKCMTDPETGLHLIRLSKPQAPTVVEKTYLYTEEQTQSDLSSMQIDLPIEGLAQGSMSLWDVMNSNLLPEDERTKLLDEYRSGKITKERMIIIIIEIMEQREIIRGENIKSCNIVRRRVTIEELYNARIIDLETYNLLKQEKKTIREIMELQSVKQYLFGTGSVAGVLSDSNSKISIYQAMKRGLMKPEDAIGLLEAQAATGFIIDPIRNEMLTVDEAVRKGVVGPEIHDKLLSAERAVTGYKDPYSGKIISLFQAMRKDLVPEDYALRLLEAQTATGGVIDPEFNFHLPADVATQRGYINKETYQKLSEVNGYVDPLTGETLSYAQLLKRCKVDKDGLYLLSLAERKPMFQGLRKQITMEELIRSQIIDEKTVSELNEGLVTFEELNVRLKKYLEGTSCIAGVYVESTKDRLSIYQAMKKNMIRPGTAFELLEAQAATGYIIDPIKNLKLTVGEAVKMGIVGPEFKDKLMSAERAVTGYRDPYTGKTISLFQAMKKGLILKDHGIRLLEAQIATGGIIDPEESHRLPVEVAYNRGLFDEEMNEILSDPSDDTKGFFDPNTEENLTYLQLMERCITDPQTNLVLLLLKEKKRERKTSSKSSVRKRRVVIVDPESGKEMSVYEAYRKGLIDHQTYLELAEQECEWEEITMTSSDGEEKSIIIDRRSGRQYDIADALARGLIDQSALDQYRSGNLAITEFADMLSGNMGGIRSRSSSFGSTSSYPMSPIPSIKTPATVWNDPTEETGPVAGILDTDTLEKVSVTEAMHRNLVDNITGQRLLEGQACTGGIIDPSTGERFSVADATSKGLLDKIMVDRINLAQKAFNGFEDPRTKAKMSAAQALKKGWLYYEAGQRFLEVQYLTGGLIEPETEGRISVEEAIKKGIIDARTAQKLRDVSAYSKYLTCPKTKLKISYKDAMDRSMVEEGTGLRLLEACSQSSKGLYSPYNVSGAGSAAGSRSGSRTGSRSGSRRGSFDATGSGFTMNFSSSSYTSTSYGRRF</sequence>
<dbReference type="Proteomes" id="UP001501920">
    <property type="component" value="Chromosome 3"/>
</dbReference>
<keyword evidence="21" id="KW-1185">Reference proteome</keyword>
<dbReference type="Pfam" id="PF00307">
    <property type="entry name" value="CH"/>
    <property type="match status" value="2"/>
</dbReference>
<feature type="domain" description="Calponin-homology (CH)" evidence="19">
    <location>
        <begin position="1400"/>
        <end position="1520"/>
    </location>
</feature>